<reference evidence="1 2" key="1">
    <citation type="submission" date="2023-01" db="EMBL/GenBank/DDBJ databases">
        <title>Genome-based reclassification of Anoxybacillus geothermalis as a later heterotypic synonym of Anoxybacillus rupiensis.</title>
        <authorList>
            <person name="Inan Bektas K."/>
            <person name="Canakci S."/>
            <person name="Belduz A.A."/>
            <person name="Guler H.H."/>
        </authorList>
    </citation>
    <scope>NUCLEOTIDE SEQUENCE [LARGE SCALE GENOMIC DNA]</scope>
    <source>
        <strain evidence="1 2">DSM 17127</strain>
    </source>
</reference>
<evidence type="ECO:0000313" key="2">
    <source>
        <dbReference type="Proteomes" id="UP001213979"/>
    </source>
</evidence>
<name>A0ABT5W7L9_9BACL</name>
<evidence type="ECO:0000313" key="1">
    <source>
        <dbReference type="EMBL" id="MDE8564834.1"/>
    </source>
</evidence>
<gene>
    <name evidence="1" type="ORF">PNH38_13270</name>
</gene>
<keyword evidence="2" id="KW-1185">Reference proteome</keyword>
<protein>
    <submittedName>
        <fullName evidence="1">Uncharacterized protein</fullName>
    </submittedName>
</protein>
<sequence>MEAKEHAAAFLPSTGIDEQSLSRNKTVYLRIHSLLFLEIKVGSLCLTIVKKPII</sequence>
<dbReference type="EMBL" id="JAQOTG010000014">
    <property type="protein sequence ID" value="MDE8564834.1"/>
    <property type="molecule type" value="Genomic_DNA"/>
</dbReference>
<organism evidence="1 2">
    <name type="scientific">Anoxybacteroides rupiense</name>
    <dbReference type="NCBI Taxonomy" id="311460"/>
    <lineage>
        <taxon>Bacteria</taxon>
        <taxon>Bacillati</taxon>
        <taxon>Bacillota</taxon>
        <taxon>Bacilli</taxon>
        <taxon>Bacillales</taxon>
        <taxon>Anoxybacillaceae</taxon>
        <taxon>Anoxybacteroides</taxon>
    </lineage>
</organism>
<comment type="caution">
    <text evidence="1">The sequence shown here is derived from an EMBL/GenBank/DDBJ whole genome shotgun (WGS) entry which is preliminary data.</text>
</comment>
<accession>A0ABT5W7L9</accession>
<dbReference type="Proteomes" id="UP001213979">
    <property type="component" value="Unassembled WGS sequence"/>
</dbReference>
<proteinExistence type="predicted"/>